<organism evidence="1 2">
    <name type="scientific">Exophiala aquamarina CBS 119918</name>
    <dbReference type="NCBI Taxonomy" id="1182545"/>
    <lineage>
        <taxon>Eukaryota</taxon>
        <taxon>Fungi</taxon>
        <taxon>Dikarya</taxon>
        <taxon>Ascomycota</taxon>
        <taxon>Pezizomycotina</taxon>
        <taxon>Eurotiomycetes</taxon>
        <taxon>Chaetothyriomycetidae</taxon>
        <taxon>Chaetothyriales</taxon>
        <taxon>Herpotrichiellaceae</taxon>
        <taxon>Exophiala</taxon>
    </lineage>
</organism>
<comment type="caution">
    <text evidence="1">The sequence shown here is derived from an EMBL/GenBank/DDBJ whole genome shotgun (WGS) entry which is preliminary data.</text>
</comment>
<accession>A0A072PI82</accession>
<keyword evidence="2" id="KW-1185">Reference proteome</keyword>
<dbReference type="Proteomes" id="UP000027920">
    <property type="component" value="Unassembled WGS sequence"/>
</dbReference>
<reference evidence="1 2" key="1">
    <citation type="submission" date="2013-03" db="EMBL/GenBank/DDBJ databases">
        <title>The Genome Sequence of Exophiala aquamarina CBS 119918.</title>
        <authorList>
            <consortium name="The Broad Institute Genomics Platform"/>
            <person name="Cuomo C."/>
            <person name="de Hoog S."/>
            <person name="Gorbushina A."/>
            <person name="Walker B."/>
            <person name="Young S.K."/>
            <person name="Zeng Q."/>
            <person name="Gargeya S."/>
            <person name="Fitzgerald M."/>
            <person name="Haas B."/>
            <person name="Abouelleil A."/>
            <person name="Allen A.W."/>
            <person name="Alvarado L."/>
            <person name="Arachchi H.M."/>
            <person name="Berlin A.M."/>
            <person name="Chapman S.B."/>
            <person name="Gainer-Dewar J."/>
            <person name="Goldberg J."/>
            <person name="Griggs A."/>
            <person name="Gujja S."/>
            <person name="Hansen M."/>
            <person name="Howarth C."/>
            <person name="Imamovic A."/>
            <person name="Ireland A."/>
            <person name="Larimer J."/>
            <person name="McCowan C."/>
            <person name="Murphy C."/>
            <person name="Pearson M."/>
            <person name="Poon T.W."/>
            <person name="Priest M."/>
            <person name="Roberts A."/>
            <person name="Saif S."/>
            <person name="Shea T."/>
            <person name="Sisk P."/>
            <person name="Sykes S."/>
            <person name="Wortman J."/>
            <person name="Nusbaum C."/>
            <person name="Birren B."/>
        </authorList>
    </citation>
    <scope>NUCLEOTIDE SEQUENCE [LARGE SCALE GENOMIC DNA]</scope>
    <source>
        <strain evidence="1 2">CBS 119918</strain>
    </source>
</reference>
<dbReference type="STRING" id="1182545.A0A072PI82"/>
<sequence length="315" mass="34653">MASSRRIPLLAFFTLVTLYLGLDYAGFRISITFPYVIKTGNSEGPPLSSALTPGGYNPATAQVERILLCAVNRKEDLSAQSQNQTVLTTNLLLACPHLADAMLGSQKKASFIWQLHSYLTSQLQQPRDERLDWMFFLKDHDMLYSHTPRSLRKFLPPSSAKIEAISFGHDSAQQALGFFAIRIDQWIVSLLQSVLQLREERPSLTDNEALTLVLTGSDNAGRVAYAPQWWLDVGSSCVEGATWEAQFGVSYVATTDQLCCVHDPCRDALGQITNQASGEGVQGTGPQKALKPDSGAAVERAIGDFWKIGQFSPRL</sequence>
<dbReference type="VEuPathDB" id="FungiDB:A1O9_04632"/>
<dbReference type="HOGENOM" id="CLU_072833_0_0_1"/>
<dbReference type="AlphaFoldDB" id="A0A072PI82"/>
<name>A0A072PI82_9EURO</name>
<gene>
    <name evidence="1" type="ORF">A1O9_04632</name>
</gene>
<dbReference type="GeneID" id="25279561"/>
<evidence type="ECO:0000313" key="1">
    <source>
        <dbReference type="EMBL" id="KEF59784.1"/>
    </source>
</evidence>
<proteinExistence type="predicted"/>
<dbReference type="EMBL" id="AMGV01000003">
    <property type="protein sequence ID" value="KEF59784.1"/>
    <property type="molecule type" value="Genomic_DNA"/>
</dbReference>
<evidence type="ECO:0000313" key="2">
    <source>
        <dbReference type="Proteomes" id="UP000027920"/>
    </source>
</evidence>
<protein>
    <submittedName>
        <fullName evidence="1">Uncharacterized protein</fullName>
    </submittedName>
</protein>
<dbReference type="OrthoDB" id="4160589at2759"/>
<dbReference type="RefSeq" id="XP_013262374.1">
    <property type="nucleotide sequence ID" value="XM_013406920.1"/>
</dbReference>